<reference evidence="9" key="2">
    <citation type="submission" date="2020-09" db="EMBL/GenBank/DDBJ databases">
        <authorList>
            <person name="Sun Q."/>
            <person name="Zhou Y."/>
        </authorList>
    </citation>
    <scope>NUCLEOTIDE SEQUENCE</scope>
    <source>
        <strain evidence="9">CGMCC 1.12997</strain>
    </source>
</reference>
<dbReference type="Proteomes" id="UP000647241">
    <property type="component" value="Unassembled WGS sequence"/>
</dbReference>
<evidence type="ECO:0000256" key="6">
    <source>
        <dbReference type="ARBA" id="ARBA00023237"/>
    </source>
</evidence>
<evidence type="ECO:0000313" key="9">
    <source>
        <dbReference type="EMBL" id="GGG67632.1"/>
    </source>
</evidence>
<keyword evidence="5" id="KW-0472">Membrane</keyword>
<evidence type="ECO:0000259" key="8">
    <source>
        <dbReference type="Pfam" id="PF25183"/>
    </source>
</evidence>
<dbReference type="EMBL" id="BMGT01000001">
    <property type="protein sequence ID" value="GGG67632.1"/>
    <property type="molecule type" value="Genomic_DNA"/>
</dbReference>
<sequence length="1100" mass="116806">MSSGPGRVSLRAILLSLMLMLLSVLTAAWGQTAVDGAVHGVVMDAGGAAVRGASIEVKDAASGFALRAISDKSGEFLVARVPVGTYRVAVEATGFERLVLTGVVVEVGAVTGVNARLRVAGVSATVTVTASRSSTVESTAVASTVTANEIQQLPVRGRRWQSFALLTPTANADAAGLLSFRGLGVTQNSTAVDGVSDDQSFGAVPRGAGAESERGGTRLTGAAYTFSQEAVREFRVSGQNYSAVYGHAAGGVVTTVSKSGTNTLHGSGFYLARDSAWAAANPFSIATHYADGVVTSGVVKPHDLRQQFGGSVGGAAVPGKLFYFYAFDQQRRGFPAISSPQEPGFYSLTPGQLVLLGVRGVTPSESNAALDYLDSLTGMVPRRQDQTVNFGKLDWQATAKNRLGVQYDRARSSAPGGVRSAAVVDRGRASLGSSYVKVDTLLGRWLWSKSAKFSNELRVAVGRDFQYEEASAPLPQEPAVGPGGYAPEVAIGPNGLTFGTPPSLGRKAYPDERRVEFAEMATWVHGRHQLQMGGDLSLVHDYIDSLSGQEGAFHYDSGVTSGHAGGLVDWITDYTFNVNAYPNGGCPTIGSQPHYFCFTSFTQSFGQAAVTFDTQEWAGYVQDHWQVRRGLTVDAGLRYEYELLPLPQRPNIALDAEFGARGATGVFPEDRNNVGPRVGVAWEPLGEGRGVVRAGYGLFYGRLPGATIRSALVNTALPTSATHVRITPTTVTDCPQVANQGFGYACAYLTTPPAAVGTTTSATVFDRRFRLPAVQQASLTVERKVGAGVVGSATYLMNLDRQLPDSVDINIAPATSVETFQLQGGTGAPGVRDGEMFAVPVYSERVDASYGPVTDIVSDANASYNALVIEARRRSAKGLEFRASWTWSKAIDFGESNGAAPRTNGQFDPFDLRYDKGLSSLNYPHKLVASAVWEPRFSSSRRWLRTAGNGWAVAPVFTERSGRPYSLNIYGGKRLTGGHQSINGSGGAVYLPTVGRNTLRLPDAANLDLRISRTLRASEKAKVRGVAEIFNVTNRVNYSGIMQRAFLVGTAVNGVTPLVFQNAATVSAEELNVQPFGTFTSASTGQSGERRVQLGLRVEF</sequence>
<dbReference type="RefSeq" id="WP_188552729.1">
    <property type="nucleotide sequence ID" value="NZ_BMGT01000001.1"/>
</dbReference>
<evidence type="ECO:0000256" key="1">
    <source>
        <dbReference type="ARBA" id="ARBA00004571"/>
    </source>
</evidence>
<dbReference type="AlphaFoldDB" id="A0A917H515"/>
<keyword evidence="6" id="KW-0998">Cell outer membrane</keyword>
<comment type="subcellular location">
    <subcellularLocation>
        <location evidence="1">Cell outer membrane</location>
        <topology evidence="1">Multi-pass membrane protein</topology>
    </subcellularLocation>
</comment>
<comment type="caution">
    <text evidence="9">The sequence shown here is derived from an EMBL/GenBank/DDBJ whole genome shotgun (WGS) entry which is preliminary data.</text>
</comment>
<keyword evidence="10" id="KW-1185">Reference proteome</keyword>
<dbReference type="PANTHER" id="PTHR30069">
    <property type="entry name" value="TONB-DEPENDENT OUTER MEMBRANE RECEPTOR"/>
    <property type="match status" value="1"/>
</dbReference>
<keyword evidence="2" id="KW-0813">Transport</keyword>
<evidence type="ECO:0000256" key="7">
    <source>
        <dbReference type="SAM" id="MobiDB-lite"/>
    </source>
</evidence>
<evidence type="ECO:0000256" key="3">
    <source>
        <dbReference type="ARBA" id="ARBA00022452"/>
    </source>
</evidence>
<dbReference type="Gene3D" id="2.60.40.1120">
    <property type="entry name" value="Carboxypeptidase-like, regulatory domain"/>
    <property type="match status" value="1"/>
</dbReference>
<evidence type="ECO:0000256" key="4">
    <source>
        <dbReference type="ARBA" id="ARBA00022692"/>
    </source>
</evidence>
<dbReference type="InterPro" id="IPR008969">
    <property type="entry name" value="CarboxyPept-like_regulatory"/>
</dbReference>
<keyword evidence="3" id="KW-1134">Transmembrane beta strand</keyword>
<dbReference type="GO" id="GO:0009279">
    <property type="term" value="C:cell outer membrane"/>
    <property type="evidence" value="ECO:0007669"/>
    <property type="project" value="UniProtKB-SubCell"/>
</dbReference>
<dbReference type="Pfam" id="PF13620">
    <property type="entry name" value="CarboxypepD_reg"/>
    <property type="match status" value="1"/>
</dbReference>
<dbReference type="Pfam" id="PF25183">
    <property type="entry name" value="OMP_b-brl_4"/>
    <property type="match status" value="2"/>
</dbReference>
<dbReference type="InterPro" id="IPR036942">
    <property type="entry name" value="Beta-barrel_TonB_sf"/>
</dbReference>
<dbReference type="SUPFAM" id="SSF49464">
    <property type="entry name" value="Carboxypeptidase regulatory domain-like"/>
    <property type="match status" value="1"/>
</dbReference>
<reference evidence="9" key="1">
    <citation type="journal article" date="2014" name="Int. J. Syst. Evol. Microbiol.">
        <title>Complete genome sequence of Corynebacterium casei LMG S-19264T (=DSM 44701T), isolated from a smear-ripened cheese.</title>
        <authorList>
            <consortium name="US DOE Joint Genome Institute (JGI-PGF)"/>
            <person name="Walter F."/>
            <person name="Albersmeier A."/>
            <person name="Kalinowski J."/>
            <person name="Ruckert C."/>
        </authorList>
    </citation>
    <scope>NUCLEOTIDE SEQUENCE</scope>
    <source>
        <strain evidence="9">CGMCC 1.12997</strain>
    </source>
</reference>
<feature type="domain" description="TonB-dependent transporter Oar-like beta-barrel" evidence="8">
    <location>
        <begin position="376"/>
        <end position="1093"/>
    </location>
</feature>
<evidence type="ECO:0000313" key="10">
    <source>
        <dbReference type="Proteomes" id="UP000647241"/>
    </source>
</evidence>
<evidence type="ECO:0000256" key="2">
    <source>
        <dbReference type="ARBA" id="ARBA00022448"/>
    </source>
</evidence>
<dbReference type="GO" id="GO:0044718">
    <property type="term" value="P:siderophore transmembrane transport"/>
    <property type="evidence" value="ECO:0007669"/>
    <property type="project" value="TreeGrafter"/>
</dbReference>
<name>A0A917H515_9BACT</name>
<feature type="domain" description="TonB-dependent transporter Oar-like beta-barrel" evidence="8">
    <location>
        <begin position="256"/>
        <end position="332"/>
    </location>
</feature>
<evidence type="ECO:0000256" key="5">
    <source>
        <dbReference type="ARBA" id="ARBA00023136"/>
    </source>
</evidence>
<proteinExistence type="predicted"/>
<feature type="region of interest" description="Disordered" evidence="7">
    <location>
        <begin position="196"/>
        <end position="215"/>
    </location>
</feature>
<protein>
    <recommendedName>
        <fullName evidence="8">TonB-dependent transporter Oar-like beta-barrel domain-containing protein</fullName>
    </recommendedName>
</protein>
<organism evidence="9 10">
    <name type="scientific">Edaphobacter dinghuensis</name>
    <dbReference type="NCBI Taxonomy" id="1560005"/>
    <lineage>
        <taxon>Bacteria</taxon>
        <taxon>Pseudomonadati</taxon>
        <taxon>Acidobacteriota</taxon>
        <taxon>Terriglobia</taxon>
        <taxon>Terriglobales</taxon>
        <taxon>Acidobacteriaceae</taxon>
        <taxon>Edaphobacter</taxon>
    </lineage>
</organism>
<accession>A0A917H515</accession>
<dbReference type="InterPro" id="IPR057601">
    <property type="entry name" value="Oar-like_b-barrel"/>
</dbReference>
<dbReference type="SUPFAM" id="SSF56935">
    <property type="entry name" value="Porins"/>
    <property type="match status" value="1"/>
</dbReference>
<dbReference type="InterPro" id="IPR039426">
    <property type="entry name" value="TonB-dep_rcpt-like"/>
</dbReference>
<keyword evidence="4" id="KW-0812">Transmembrane</keyword>
<dbReference type="GO" id="GO:0015344">
    <property type="term" value="F:siderophore uptake transmembrane transporter activity"/>
    <property type="evidence" value="ECO:0007669"/>
    <property type="project" value="TreeGrafter"/>
</dbReference>
<dbReference type="Gene3D" id="2.40.170.20">
    <property type="entry name" value="TonB-dependent receptor, beta-barrel domain"/>
    <property type="match status" value="1"/>
</dbReference>
<gene>
    <name evidence="9" type="ORF">GCM10011585_06940</name>
</gene>
<dbReference type="PANTHER" id="PTHR30069:SF46">
    <property type="entry name" value="OAR PROTEIN"/>
    <property type="match status" value="1"/>
</dbReference>